<evidence type="ECO:0000313" key="3">
    <source>
        <dbReference type="EMBL" id="CDX00839.1"/>
    </source>
</evidence>
<dbReference type="Pfam" id="PF13751">
    <property type="entry name" value="DDE_Tnp_1_6"/>
    <property type="match status" value="1"/>
</dbReference>
<accession>A0A098AW44</accession>
<gene>
    <name evidence="3" type="ORF">DPCES_0952</name>
</gene>
<evidence type="ECO:0000259" key="2">
    <source>
        <dbReference type="Pfam" id="PF13751"/>
    </source>
</evidence>
<feature type="domain" description="Transposase DDE" evidence="2">
    <location>
        <begin position="359"/>
        <end position="484"/>
    </location>
</feature>
<proteinExistence type="predicted"/>
<dbReference type="AlphaFoldDB" id="A0A098AW44"/>
<dbReference type="EMBL" id="LK996017">
    <property type="protein sequence ID" value="CDX00839.1"/>
    <property type="molecule type" value="Genomic_DNA"/>
</dbReference>
<organism evidence="3">
    <name type="scientific">Desulfitobacterium hafniense</name>
    <name type="common">Desulfitobacterium frappieri</name>
    <dbReference type="NCBI Taxonomy" id="49338"/>
    <lineage>
        <taxon>Bacteria</taxon>
        <taxon>Bacillati</taxon>
        <taxon>Bacillota</taxon>
        <taxon>Clostridia</taxon>
        <taxon>Eubacteriales</taxon>
        <taxon>Desulfitobacteriaceae</taxon>
        <taxon>Desulfitobacterium</taxon>
    </lineage>
</organism>
<protein>
    <submittedName>
        <fullName evidence="3">Transposase IS4 protein</fullName>
    </submittedName>
</protein>
<dbReference type="InterPro" id="IPR047629">
    <property type="entry name" value="IS1182_transpos"/>
</dbReference>
<dbReference type="PANTHER" id="PTHR33408:SF2">
    <property type="entry name" value="TRANSPOSASE DDE DOMAIN-CONTAINING PROTEIN"/>
    <property type="match status" value="1"/>
</dbReference>
<dbReference type="RefSeq" id="WP_208925365.1">
    <property type="nucleotide sequence ID" value="NZ_LK996017.1"/>
</dbReference>
<feature type="domain" description="Transposase InsH N-terminal" evidence="1">
    <location>
        <begin position="20"/>
        <end position="111"/>
    </location>
</feature>
<reference evidence="3" key="1">
    <citation type="submission" date="2014-07" db="EMBL/GenBank/DDBJ databases">
        <authorList>
            <person name="Hornung V.Bastian."/>
        </authorList>
    </citation>
    <scope>NUCLEOTIDE SEQUENCE</scope>
    <source>
        <strain evidence="3">PCE-S</strain>
    </source>
</reference>
<dbReference type="PATRIC" id="fig|49338.4.peg.1027"/>
<dbReference type="NCBIfam" id="NF033551">
    <property type="entry name" value="transpos_IS1182"/>
    <property type="match status" value="1"/>
</dbReference>
<dbReference type="InterPro" id="IPR008490">
    <property type="entry name" value="Transposase_InsH_N"/>
</dbReference>
<dbReference type="InterPro" id="IPR025668">
    <property type="entry name" value="Tnp_DDE_dom"/>
</dbReference>
<sequence>MIKKQMSLTLSPYLDIYDLIIPKDNLLRQMNELVDFTFIYDELLNVYCQNNGRGAIDPVRMFKYLLLKSIFDISDVDVVERSRYDMSFKYFLGMTPEEEVIDASSLTKFRKLRLKDTNLLDLLINKTVEIALNQGIIKSKSIIVDSTHTQARYNQKSPREHLIECSKRLRKAVYTIDETIKEQLPLKVNNGLLEDELGYCQKLITVIENAEHISSYPAVRERLNMLKELVNDDLEQLALISQDTDAKVGHKTADTSFFGYKTHLAMTEERIITAAVVTSGEKHDGKQLQSLVEKSEQAGIEVNDIIGDAAYSEKENIAYAKENNMNLISKLSKTVTHQQSNRTNPNMFEFNKDAQMYVCQAGHMSFKKSSTRPRKHAKDGKGTVESYFFDVEKCKNCLVKAGCYKDGSKTKTYSVTIKHHMHEEQAAFQESEYFKVRSKERYKIEAKNSELKHRHGYDVASASGLLGMQLQAATSIFAVNLKRIISLASKK</sequence>
<dbReference type="PANTHER" id="PTHR33408">
    <property type="entry name" value="TRANSPOSASE"/>
    <property type="match status" value="1"/>
</dbReference>
<name>A0A098AW44_DESHA</name>
<evidence type="ECO:0000259" key="1">
    <source>
        <dbReference type="Pfam" id="PF05598"/>
    </source>
</evidence>
<dbReference type="Pfam" id="PF05598">
    <property type="entry name" value="DUF772"/>
    <property type="match status" value="1"/>
</dbReference>